<sequence>MVTPLPATSKTSKSEELSEKVWKAITECSSKISVHNGNLLKESLHGKGNPTDKVCLALVGFGKTCHEAFTKLMISKSPASEESKIWARSKSVWKHCSHDVSDNKPDISDSLTQTLLECGPKIEVKYGVQIRDNMLGKVKLDKEACVILIRWGKRCHLAFTEFLISKERDQDPSTVRERSKATWERCDQHKDDKKAPADDLDHPPSVVQAITRILLALNPDHHSGKASEEKEVTQANTQHRVRLEPLPVRRLVEVINP</sequence>
<evidence type="ECO:0000259" key="3">
    <source>
        <dbReference type="Pfam" id="PF05617"/>
    </source>
</evidence>
<gene>
    <name evidence="4" type="ORF">Tsubulata_024164</name>
</gene>
<reference evidence="4" key="1">
    <citation type="submission" date="2022-02" db="EMBL/GenBank/DDBJ databases">
        <authorList>
            <person name="Henning P.M."/>
            <person name="McCubbin A.G."/>
            <person name="Shore J.S."/>
        </authorList>
    </citation>
    <scope>NUCLEOTIDE SEQUENCE</scope>
    <source>
        <strain evidence="4">F60SS</strain>
        <tissue evidence="4">Leaves</tissue>
    </source>
</reference>
<dbReference type="Proteomes" id="UP001141552">
    <property type="component" value="Unassembled WGS sequence"/>
</dbReference>
<proteinExistence type="predicted"/>
<feature type="compositionally biased region" description="Basic and acidic residues" evidence="2">
    <location>
        <begin position="170"/>
        <end position="202"/>
    </location>
</feature>
<accession>A0A9Q0GM24</accession>
<keyword evidence="1" id="KW-0732">Signal</keyword>
<evidence type="ECO:0000256" key="1">
    <source>
        <dbReference type="ARBA" id="ARBA00022729"/>
    </source>
</evidence>
<dbReference type="OrthoDB" id="1368054at2759"/>
<dbReference type="PANTHER" id="PTHR31951:SF22">
    <property type="entry name" value="ECA1 GAMETOGENESIS RELATED FAMILY"/>
    <property type="match status" value="1"/>
</dbReference>
<comment type="caution">
    <text evidence="4">The sequence shown here is derived from an EMBL/GenBank/DDBJ whole genome shotgun (WGS) entry which is preliminary data.</text>
</comment>
<reference evidence="4" key="2">
    <citation type="journal article" date="2023" name="Plants (Basel)">
        <title>Annotation of the Turnera subulata (Passifloraceae) Draft Genome Reveals the S-Locus Evolved after the Divergence of Turneroideae from Passifloroideae in a Stepwise Manner.</title>
        <authorList>
            <person name="Henning P.M."/>
            <person name="Roalson E.H."/>
            <person name="Mir W."/>
            <person name="McCubbin A.G."/>
            <person name="Shore J.S."/>
        </authorList>
    </citation>
    <scope>NUCLEOTIDE SEQUENCE</scope>
    <source>
        <strain evidence="4">F60SS</strain>
    </source>
</reference>
<organism evidence="4 5">
    <name type="scientific">Turnera subulata</name>
    <dbReference type="NCBI Taxonomy" id="218843"/>
    <lineage>
        <taxon>Eukaryota</taxon>
        <taxon>Viridiplantae</taxon>
        <taxon>Streptophyta</taxon>
        <taxon>Embryophyta</taxon>
        <taxon>Tracheophyta</taxon>
        <taxon>Spermatophyta</taxon>
        <taxon>Magnoliopsida</taxon>
        <taxon>eudicotyledons</taxon>
        <taxon>Gunneridae</taxon>
        <taxon>Pentapetalae</taxon>
        <taxon>rosids</taxon>
        <taxon>fabids</taxon>
        <taxon>Malpighiales</taxon>
        <taxon>Passifloraceae</taxon>
        <taxon>Turnera</taxon>
    </lineage>
</organism>
<feature type="domain" description="Prolamin-like" evidence="3">
    <location>
        <begin position="37"/>
        <end position="97"/>
    </location>
</feature>
<name>A0A9Q0GM24_9ROSI</name>
<dbReference type="Pfam" id="PF05617">
    <property type="entry name" value="Prolamin_like"/>
    <property type="match status" value="1"/>
</dbReference>
<keyword evidence="5" id="KW-1185">Reference proteome</keyword>
<dbReference type="InterPro" id="IPR008502">
    <property type="entry name" value="Prolamin-like"/>
</dbReference>
<dbReference type="AlphaFoldDB" id="A0A9Q0GM24"/>
<feature type="region of interest" description="Disordered" evidence="2">
    <location>
        <begin position="170"/>
        <end position="203"/>
    </location>
</feature>
<evidence type="ECO:0000313" key="4">
    <source>
        <dbReference type="EMBL" id="KAJ4851019.1"/>
    </source>
</evidence>
<dbReference type="PANTHER" id="PTHR31951">
    <property type="entry name" value="BIFUNCTIONAL INHIBITOR/LIPID-TRANSFER PROTEIN/SEED STORAGE 2S ALBUMIN SUPERFAMILY PROTEIN-RELATED"/>
    <property type="match status" value="1"/>
</dbReference>
<dbReference type="EMBL" id="JAKUCV010000161">
    <property type="protein sequence ID" value="KAJ4851019.1"/>
    <property type="molecule type" value="Genomic_DNA"/>
</dbReference>
<protein>
    <recommendedName>
        <fullName evidence="3">Prolamin-like domain-containing protein</fullName>
    </recommendedName>
</protein>
<evidence type="ECO:0000313" key="5">
    <source>
        <dbReference type="Proteomes" id="UP001141552"/>
    </source>
</evidence>
<evidence type="ECO:0000256" key="2">
    <source>
        <dbReference type="SAM" id="MobiDB-lite"/>
    </source>
</evidence>